<gene>
    <name evidence="1" type="ORF">UFOVP217_30</name>
</gene>
<dbReference type="EMBL" id="LR798259">
    <property type="protein sequence ID" value="CAB5218518.1"/>
    <property type="molecule type" value="Genomic_DNA"/>
</dbReference>
<proteinExistence type="predicted"/>
<evidence type="ECO:0000313" key="1">
    <source>
        <dbReference type="EMBL" id="CAB5218518.1"/>
    </source>
</evidence>
<protein>
    <submittedName>
        <fullName evidence="1">Uncharacterized protein</fullName>
    </submittedName>
</protein>
<sequence length="159" mass="17637">MGKVNGKDVVLSIYNIDLDTYIPIACARSITFDIQRDTIETSITGSGNFRTYIGGAASFTGNCDGLVQLDCNFDTYYHMGGLYDLMLNNQAVDIKYFEEDQDGNELSKECLVIIESINETSSFDNVNTFSIGFKGVGTPVITYNTCARIFDNTFDNTFN</sequence>
<reference evidence="1" key="1">
    <citation type="submission" date="2020-05" db="EMBL/GenBank/DDBJ databases">
        <authorList>
            <person name="Chiriac C."/>
            <person name="Salcher M."/>
            <person name="Ghai R."/>
            <person name="Kavagutti S V."/>
        </authorList>
    </citation>
    <scope>NUCLEOTIDE SEQUENCE</scope>
</reference>
<name>A0A6J7WNT9_9CAUD</name>
<accession>A0A6J7WNT9</accession>
<organism evidence="1">
    <name type="scientific">uncultured Caudovirales phage</name>
    <dbReference type="NCBI Taxonomy" id="2100421"/>
    <lineage>
        <taxon>Viruses</taxon>
        <taxon>Duplodnaviria</taxon>
        <taxon>Heunggongvirae</taxon>
        <taxon>Uroviricota</taxon>
        <taxon>Caudoviricetes</taxon>
        <taxon>Peduoviridae</taxon>
        <taxon>Maltschvirus</taxon>
        <taxon>Maltschvirus maltsch</taxon>
    </lineage>
</organism>